<dbReference type="EMBL" id="JAGUCO010000006">
    <property type="protein sequence ID" value="MBS2098752.1"/>
    <property type="molecule type" value="Genomic_DNA"/>
</dbReference>
<evidence type="ECO:0008006" key="4">
    <source>
        <dbReference type="Google" id="ProtNLM"/>
    </source>
</evidence>
<evidence type="ECO:0000313" key="2">
    <source>
        <dbReference type="EMBL" id="MBS2098752.1"/>
    </source>
</evidence>
<organism evidence="2 3">
    <name type="scientific">Carboxylicivirga linearis</name>
    <dbReference type="NCBI Taxonomy" id="1628157"/>
    <lineage>
        <taxon>Bacteria</taxon>
        <taxon>Pseudomonadati</taxon>
        <taxon>Bacteroidota</taxon>
        <taxon>Bacteroidia</taxon>
        <taxon>Marinilabiliales</taxon>
        <taxon>Marinilabiliaceae</taxon>
        <taxon>Carboxylicivirga</taxon>
    </lineage>
</organism>
<name>A0ABS5JV44_9BACT</name>
<gene>
    <name evidence="2" type="ORF">KEM10_10715</name>
</gene>
<reference evidence="2 3" key="1">
    <citation type="journal article" date="2015" name="Int. J. Syst. Evol. Microbiol.">
        <title>Carboxylicivirga linearis sp. nov., isolated from a sea cucumber culture pond.</title>
        <authorList>
            <person name="Wang F.Q."/>
            <person name="Zhou Y.X."/>
            <person name="Lin X.Z."/>
            <person name="Chen G.J."/>
            <person name="Du Z.J."/>
        </authorList>
    </citation>
    <scope>NUCLEOTIDE SEQUENCE [LARGE SCALE GENOMIC DNA]</scope>
    <source>
        <strain evidence="2 3">FB218</strain>
    </source>
</reference>
<keyword evidence="1" id="KW-0732">Signal</keyword>
<sequence>MKKILIITFYFILSNCLQAQTKELSFSYSPFSIYRLGHTNEEGFDESSHFVLGAFNFDYYSYLNNWLKVGANLMYDREAEKGVYSGMWNRDVPYEITNSIFVIAPQVDFEYLRNPSFRLSSGLSVGYTIVNGSKSDDRVVTEGMKNGFIFHVNLISFRWGRKRGLYGYMGLGHKGFLGLGYFVRI</sequence>
<keyword evidence="3" id="KW-1185">Reference proteome</keyword>
<comment type="caution">
    <text evidence="2">The sequence shown here is derived from an EMBL/GenBank/DDBJ whole genome shotgun (WGS) entry which is preliminary data.</text>
</comment>
<evidence type="ECO:0000313" key="3">
    <source>
        <dbReference type="Proteomes" id="UP000708576"/>
    </source>
</evidence>
<protein>
    <recommendedName>
        <fullName evidence="4">Outer membrane protein beta-barrel domain-containing protein</fullName>
    </recommendedName>
</protein>
<proteinExistence type="predicted"/>
<dbReference type="Proteomes" id="UP000708576">
    <property type="component" value="Unassembled WGS sequence"/>
</dbReference>
<feature type="signal peptide" evidence="1">
    <location>
        <begin position="1"/>
        <end position="19"/>
    </location>
</feature>
<accession>A0ABS5JV44</accession>
<dbReference type="RefSeq" id="WP_212215994.1">
    <property type="nucleotide sequence ID" value="NZ_JAGUCO010000006.1"/>
</dbReference>
<evidence type="ECO:0000256" key="1">
    <source>
        <dbReference type="SAM" id="SignalP"/>
    </source>
</evidence>
<feature type="chain" id="PRO_5046898027" description="Outer membrane protein beta-barrel domain-containing protein" evidence="1">
    <location>
        <begin position="20"/>
        <end position="185"/>
    </location>
</feature>